<proteinExistence type="predicted"/>
<sequence length="192" mass="19922">MSPPQPPQVPQGWLAKFDENYKTFYYVDLSTGKSQWEKPPGTQEAGPPQGPPPSYNQSHQPAGAGDHRGAPGGYPPQQGYGGYPPQGGYGGYPPQGGYGGYPPQGYGGGYPPQGYGGYPPQQPQVMQQQPGRSRKNGMMGGMGGMALGAGAGLLGGAMLANAFDGPDVVENNYYGDDYGGDMGDMGDMGGDF</sequence>
<dbReference type="SUPFAM" id="SSF51045">
    <property type="entry name" value="WW domain"/>
    <property type="match status" value="1"/>
</dbReference>
<evidence type="ECO:0000313" key="3">
    <source>
        <dbReference type="EMBL" id="CDP33886.1"/>
    </source>
</evidence>
<dbReference type="SMART" id="SM00456">
    <property type="entry name" value="WW"/>
    <property type="match status" value="1"/>
</dbReference>
<name>A0A060T3X5_BLAAD</name>
<reference evidence="3" key="1">
    <citation type="submission" date="2014-02" db="EMBL/GenBank/DDBJ databases">
        <authorList>
            <person name="Genoscope - CEA"/>
        </authorList>
    </citation>
    <scope>NUCLEOTIDE SEQUENCE</scope>
    <source>
        <strain evidence="3">LS3</strain>
    </source>
</reference>
<dbReference type="EMBL" id="HG937691">
    <property type="protein sequence ID" value="CDP33886.1"/>
    <property type="molecule type" value="Genomic_DNA"/>
</dbReference>
<evidence type="ECO:0000256" key="1">
    <source>
        <dbReference type="SAM" id="MobiDB-lite"/>
    </source>
</evidence>
<dbReference type="PROSITE" id="PS01159">
    <property type="entry name" value="WW_DOMAIN_1"/>
    <property type="match status" value="1"/>
</dbReference>
<protein>
    <submittedName>
        <fullName evidence="3">ARAD1A19712p</fullName>
    </submittedName>
</protein>
<organism evidence="3">
    <name type="scientific">Blastobotrys adeninivorans</name>
    <name type="common">Yeast</name>
    <name type="synonym">Arxula adeninivorans</name>
    <dbReference type="NCBI Taxonomy" id="409370"/>
    <lineage>
        <taxon>Eukaryota</taxon>
        <taxon>Fungi</taxon>
        <taxon>Dikarya</taxon>
        <taxon>Ascomycota</taxon>
        <taxon>Saccharomycotina</taxon>
        <taxon>Dipodascomycetes</taxon>
        <taxon>Dipodascales</taxon>
        <taxon>Trichomonascaceae</taxon>
        <taxon>Blastobotrys</taxon>
    </lineage>
</organism>
<gene>
    <name evidence="3" type="ORF">GNLVRS02_ARAD1A19712g</name>
</gene>
<dbReference type="CDD" id="cd00201">
    <property type="entry name" value="WW"/>
    <property type="match status" value="1"/>
</dbReference>
<dbReference type="Gene3D" id="2.20.70.10">
    <property type="match status" value="1"/>
</dbReference>
<feature type="compositionally biased region" description="Gly residues" evidence="1">
    <location>
        <begin position="79"/>
        <end position="117"/>
    </location>
</feature>
<feature type="domain" description="WW" evidence="2">
    <location>
        <begin position="7"/>
        <end position="41"/>
    </location>
</feature>
<feature type="region of interest" description="Disordered" evidence="1">
    <location>
        <begin position="32"/>
        <end position="140"/>
    </location>
</feature>
<dbReference type="Pfam" id="PF00397">
    <property type="entry name" value="WW"/>
    <property type="match status" value="1"/>
</dbReference>
<dbReference type="AlphaFoldDB" id="A0A060T3X5"/>
<dbReference type="PROSITE" id="PS50020">
    <property type="entry name" value="WW_DOMAIN_2"/>
    <property type="match status" value="1"/>
</dbReference>
<accession>A0A060T3X5</accession>
<dbReference type="InterPro" id="IPR036020">
    <property type="entry name" value="WW_dom_sf"/>
</dbReference>
<reference evidence="3" key="2">
    <citation type="submission" date="2014-06" db="EMBL/GenBank/DDBJ databases">
        <title>The complete genome of Blastobotrys (Arxula) adeninivorans LS3 - a yeast of biotechnological interest.</title>
        <authorList>
            <person name="Kunze G."/>
            <person name="Gaillardin C."/>
            <person name="Czernicka M."/>
            <person name="Durrens P."/>
            <person name="Martin T."/>
            <person name="Boer E."/>
            <person name="Gabaldon T."/>
            <person name="Cruz J."/>
            <person name="Talla E."/>
            <person name="Marck C."/>
            <person name="Goffeau A."/>
            <person name="Barbe V."/>
            <person name="Baret P."/>
            <person name="Baronian K."/>
            <person name="Beier S."/>
            <person name="Bleykasten C."/>
            <person name="Bode R."/>
            <person name="Casaregola S."/>
            <person name="Despons L."/>
            <person name="Fairhead C."/>
            <person name="Giersberg M."/>
            <person name="Gierski P."/>
            <person name="Hahnel U."/>
            <person name="Hartmann A."/>
            <person name="Jankowska D."/>
            <person name="Jubin C."/>
            <person name="Jung P."/>
            <person name="Lafontaine I."/>
            <person name="Leh-Louis V."/>
            <person name="Lemaire M."/>
            <person name="Marcet-Houben M."/>
            <person name="Mascher M."/>
            <person name="Morel G."/>
            <person name="Richard G.-F."/>
            <person name="Riechen J."/>
            <person name="Sacerdot C."/>
            <person name="Sarkar A."/>
            <person name="Savel G."/>
            <person name="Schacherer J."/>
            <person name="Sherman D."/>
            <person name="Straub M.-L."/>
            <person name="Stein N."/>
            <person name="Thierry A."/>
            <person name="Trautwein-Schult A."/>
            <person name="Westhof E."/>
            <person name="Worch S."/>
            <person name="Dujon B."/>
            <person name="Souciet J.-L."/>
            <person name="Wincker P."/>
            <person name="Scholz U."/>
            <person name="Neuveglise N."/>
        </authorList>
    </citation>
    <scope>NUCLEOTIDE SEQUENCE</scope>
    <source>
        <strain evidence="3">LS3</strain>
    </source>
</reference>
<evidence type="ECO:0000259" key="2">
    <source>
        <dbReference type="PROSITE" id="PS50020"/>
    </source>
</evidence>
<dbReference type="InterPro" id="IPR001202">
    <property type="entry name" value="WW_dom"/>
</dbReference>